<feature type="non-terminal residue" evidence="1">
    <location>
        <position position="48"/>
    </location>
</feature>
<sequence>MRFRSCWKSTAAAPGREEEWIFYDEDALEGGRCVKLMLDPIRVGEFYE</sequence>
<evidence type="ECO:0000313" key="2">
    <source>
        <dbReference type="Proteomes" id="UP000499080"/>
    </source>
</evidence>
<name>A0A4Y2WBN1_ARAVE</name>
<dbReference type="Proteomes" id="UP000499080">
    <property type="component" value="Unassembled WGS sequence"/>
</dbReference>
<accession>A0A4Y2WBN1</accession>
<dbReference type="EMBL" id="BGPR01057773">
    <property type="protein sequence ID" value="GBO34034.1"/>
    <property type="molecule type" value="Genomic_DNA"/>
</dbReference>
<reference evidence="1 2" key="1">
    <citation type="journal article" date="2019" name="Sci. Rep.">
        <title>Orb-weaving spider Araneus ventricosus genome elucidates the spidroin gene catalogue.</title>
        <authorList>
            <person name="Kono N."/>
            <person name="Nakamura H."/>
            <person name="Ohtoshi R."/>
            <person name="Moran D.A.P."/>
            <person name="Shinohara A."/>
            <person name="Yoshida Y."/>
            <person name="Fujiwara M."/>
            <person name="Mori M."/>
            <person name="Tomita M."/>
            <person name="Arakawa K."/>
        </authorList>
    </citation>
    <scope>NUCLEOTIDE SEQUENCE [LARGE SCALE GENOMIC DNA]</scope>
</reference>
<protein>
    <submittedName>
        <fullName evidence="1">Uncharacterized protein</fullName>
    </submittedName>
</protein>
<dbReference type="AlphaFoldDB" id="A0A4Y2WBN1"/>
<keyword evidence="2" id="KW-1185">Reference proteome</keyword>
<organism evidence="1 2">
    <name type="scientific">Araneus ventricosus</name>
    <name type="common">Orbweaver spider</name>
    <name type="synonym">Epeira ventricosa</name>
    <dbReference type="NCBI Taxonomy" id="182803"/>
    <lineage>
        <taxon>Eukaryota</taxon>
        <taxon>Metazoa</taxon>
        <taxon>Ecdysozoa</taxon>
        <taxon>Arthropoda</taxon>
        <taxon>Chelicerata</taxon>
        <taxon>Arachnida</taxon>
        <taxon>Araneae</taxon>
        <taxon>Araneomorphae</taxon>
        <taxon>Entelegynae</taxon>
        <taxon>Araneoidea</taxon>
        <taxon>Araneidae</taxon>
        <taxon>Araneus</taxon>
    </lineage>
</organism>
<evidence type="ECO:0000313" key="1">
    <source>
        <dbReference type="EMBL" id="GBO34034.1"/>
    </source>
</evidence>
<gene>
    <name evidence="1" type="ORF">AVEN_86215_1</name>
</gene>
<comment type="caution">
    <text evidence="1">The sequence shown here is derived from an EMBL/GenBank/DDBJ whole genome shotgun (WGS) entry which is preliminary data.</text>
</comment>
<proteinExistence type="predicted"/>